<keyword evidence="2" id="KW-1185">Reference proteome</keyword>
<sequence>MTMGKCLSKPPLWQHFWQVHSMQHLLSSAGKNMRAFDSCCKGSDGFTLFADLQQHSLPRMYF</sequence>
<dbReference type="Proteomes" id="UP000006729">
    <property type="component" value="Chromosome 3"/>
</dbReference>
<comment type="caution">
    <text evidence="1">The sequence shown here is derived from an EMBL/GenBank/DDBJ whole genome shotgun (WGS) entry which is preliminary data.</text>
</comment>
<organism evidence="1 2">
    <name type="scientific">Populus trichocarpa</name>
    <name type="common">Western balsam poplar</name>
    <name type="synonym">Populus balsamifera subsp. trichocarpa</name>
    <dbReference type="NCBI Taxonomy" id="3694"/>
    <lineage>
        <taxon>Eukaryota</taxon>
        <taxon>Viridiplantae</taxon>
        <taxon>Streptophyta</taxon>
        <taxon>Embryophyta</taxon>
        <taxon>Tracheophyta</taxon>
        <taxon>Spermatophyta</taxon>
        <taxon>Magnoliopsida</taxon>
        <taxon>eudicotyledons</taxon>
        <taxon>Gunneridae</taxon>
        <taxon>Pentapetalae</taxon>
        <taxon>rosids</taxon>
        <taxon>fabids</taxon>
        <taxon>Malpighiales</taxon>
        <taxon>Salicaceae</taxon>
        <taxon>Saliceae</taxon>
        <taxon>Populus</taxon>
    </lineage>
</organism>
<evidence type="ECO:0000313" key="1">
    <source>
        <dbReference type="EMBL" id="KAI9398192.1"/>
    </source>
</evidence>
<accession>A0ACC0T9P1</accession>
<name>A0ACC0T9P1_POPTR</name>
<protein>
    <submittedName>
        <fullName evidence="1">Uncharacterized protein</fullName>
    </submittedName>
</protein>
<gene>
    <name evidence="1" type="ORF">POPTR_003G142301v4</name>
</gene>
<proteinExistence type="predicted"/>
<dbReference type="EMBL" id="CM009292">
    <property type="protein sequence ID" value="KAI9398192.1"/>
    <property type="molecule type" value="Genomic_DNA"/>
</dbReference>
<reference evidence="1 2" key="1">
    <citation type="journal article" date="2006" name="Science">
        <title>The genome of black cottonwood, Populus trichocarpa (Torr. &amp; Gray).</title>
        <authorList>
            <person name="Tuskan G.A."/>
            <person name="Difazio S."/>
            <person name="Jansson S."/>
            <person name="Bohlmann J."/>
            <person name="Grigoriev I."/>
            <person name="Hellsten U."/>
            <person name="Putnam N."/>
            <person name="Ralph S."/>
            <person name="Rombauts S."/>
            <person name="Salamov A."/>
            <person name="Schein J."/>
            <person name="Sterck L."/>
            <person name="Aerts A."/>
            <person name="Bhalerao R.R."/>
            <person name="Bhalerao R.P."/>
            <person name="Blaudez D."/>
            <person name="Boerjan W."/>
            <person name="Brun A."/>
            <person name="Brunner A."/>
            <person name="Busov V."/>
            <person name="Campbell M."/>
            <person name="Carlson J."/>
            <person name="Chalot M."/>
            <person name="Chapman J."/>
            <person name="Chen G.L."/>
            <person name="Cooper D."/>
            <person name="Coutinho P.M."/>
            <person name="Couturier J."/>
            <person name="Covert S."/>
            <person name="Cronk Q."/>
            <person name="Cunningham R."/>
            <person name="Davis J."/>
            <person name="Degroeve S."/>
            <person name="Dejardin A."/>
            <person name="Depamphilis C."/>
            <person name="Detter J."/>
            <person name="Dirks B."/>
            <person name="Dubchak I."/>
            <person name="Duplessis S."/>
            <person name="Ehlting J."/>
            <person name="Ellis B."/>
            <person name="Gendler K."/>
            <person name="Goodstein D."/>
            <person name="Gribskov M."/>
            <person name="Grimwood J."/>
            <person name="Groover A."/>
            <person name="Gunter L."/>
            <person name="Hamberger B."/>
            <person name="Heinze B."/>
            <person name="Helariutta Y."/>
            <person name="Henrissat B."/>
            <person name="Holligan D."/>
            <person name="Holt R."/>
            <person name="Huang W."/>
            <person name="Islam-Faridi N."/>
            <person name="Jones S."/>
            <person name="Jones-Rhoades M."/>
            <person name="Jorgensen R."/>
            <person name="Joshi C."/>
            <person name="Kangasjarvi J."/>
            <person name="Karlsson J."/>
            <person name="Kelleher C."/>
            <person name="Kirkpatrick R."/>
            <person name="Kirst M."/>
            <person name="Kohler A."/>
            <person name="Kalluri U."/>
            <person name="Larimer F."/>
            <person name="Leebens-Mack J."/>
            <person name="Leple J.C."/>
            <person name="Locascio P."/>
            <person name="Lou Y."/>
            <person name="Lucas S."/>
            <person name="Martin F."/>
            <person name="Montanini B."/>
            <person name="Napoli C."/>
            <person name="Nelson D.R."/>
            <person name="Nelson C."/>
            <person name="Nieminen K."/>
            <person name="Nilsson O."/>
            <person name="Pereda V."/>
            <person name="Peter G."/>
            <person name="Philippe R."/>
            <person name="Pilate G."/>
            <person name="Poliakov A."/>
            <person name="Razumovskaya J."/>
            <person name="Richardson P."/>
            <person name="Rinaldi C."/>
            <person name="Ritland K."/>
            <person name="Rouze P."/>
            <person name="Ryaboy D."/>
            <person name="Schmutz J."/>
            <person name="Schrader J."/>
            <person name="Segerman B."/>
            <person name="Shin H."/>
            <person name="Siddiqui A."/>
            <person name="Sterky F."/>
            <person name="Terry A."/>
            <person name="Tsai C.J."/>
            <person name="Uberbacher E."/>
            <person name="Unneberg P."/>
            <person name="Vahala J."/>
            <person name="Wall K."/>
            <person name="Wessler S."/>
            <person name="Yang G."/>
            <person name="Yin T."/>
            <person name="Douglas C."/>
            <person name="Marra M."/>
            <person name="Sandberg G."/>
            <person name="Van de Peer Y."/>
            <person name="Rokhsar D."/>
        </authorList>
    </citation>
    <scope>NUCLEOTIDE SEQUENCE [LARGE SCALE GENOMIC DNA]</scope>
    <source>
        <strain evidence="2">cv. Nisqually</strain>
    </source>
</reference>
<evidence type="ECO:0000313" key="2">
    <source>
        <dbReference type="Proteomes" id="UP000006729"/>
    </source>
</evidence>